<evidence type="ECO:0000313" key="3">
    <source>
        <dbReference type="EMBL" id="RIY38007.1"/>
    </source>
</evidence>
<proteinExistence type="predicted"/>
<gene>
    <name evidence="1" type="ORF">CCAND38_550016</name>
    <name evidence="2" type="ORF">CCAND93_250017</name>
    <name evidence="3" type="ORF">CKY20_00205</name>
</gene>
<dbReference type="Proteomes" id="UP000038200">
    <property type="component" value="Unassembled WGS sequence"/>
</dbReference>
<dbReference type="RefSeq" id="WP_042007159.1">
    <property type="nucleotide sequence ID" value="NZ_BOQK01000022.1"/>
</dbReference>
<dbReference type="GeneID" id="97263875"/>
<evidence type="ECO:0000313" key="5">
    <source>
        <dbReference type="Proteomes" id="UP000045051"/>
    </source>
</evidence>
<dbReference type="EMBL" id="NSDI01000001">
    <property type="protein sequence ID" value="RIY38007.1"/>
    <property type="molecule type" value="Genomic_DNA"/>
</dbReference>
<dbReference type="AlphaFoldDB" id="A0A0B7I8X6"/>
<dbReference type="Proteomes" id="UP000265497">
    <property type="component" value="Unassembled WGS sequence"/>
</dbReference>
<reference evidence="4 5" key="1">
    <citation type="submission" date="2015-01" db="EMBL/GenBank/DDBJ databases">
        <authorList>
            <person name="MANFREDI Pablo"/>
        </authorList>
    </citation>
    <scope>NUCLEOTIDE SEQUENCE [LARGE SCALE GENOMIC DNA]</scope>
    <source>
        <strain evidence="1 5">CcD38</strain>
        <strain evidence="2 4">CcD93</strain>
    </source>
</reference>
<accession>A0A0B7I8X6</accession>
<dbReference type="EMBL" id="CDOL01000168">
    <property type="protein sequence ID" value="CEN52479.1"/>
    <property type="molecule type" value="Genomic_DNA"/>
</dbReference>
<name>A0A0B7I8X6_9FLAO</name>
<evidence type="ECO:0000313" key="2">
    <source>
        <dbReference type="EMBL" id="CEN52479.1"/>
    </source>
</evidence>
<evidence type="ECO:0000313" key="6">
    <source>
        <dbReference type="Proteomes" id="UP000265497"/>
    </source>
</evidence>
<sequence>MPRVYYRDRKINGKPFKNEKITLPLFDYILSKTTFIPDDGMHIFELPQKTSILPWKRNEKGFKYAVVWNNDRIHQTHEYGDFYLPKSIVFFDVKDAYFPSEYFFIVEINRQLEISHCRAGIDTTWFQQPELRRDITDSKIVKRIEKSVIELQMILNNM</sequence>
<reference evidence="3 6" key="2">
    <citation type="submission" date="2017-08" db="EMBL/GenBank/DDBJ databases">
        <title>Capnocytophaga canis 17-158 assembly.</title>
        <authorList>
            <person name="Gulvik C.A."/>
        </authorList>
    </citation>
    <scope>NUCLEOTIDE SEQUENCE [LARGE SCALE GENOMIC DNA]</scope>
    <source>
        <strain evidence="3 6">17-158</strain>
    </source>
</reference>
<dbReference type="Proteomes" id="UP000045051">
    <property type="component" value="Unassembled WGS sequence"/>
</dbReference>
<evidence type="ECO:0000313" key="4">
    <source>
        <dbReference type="Proteomes" id="UP000038200"/>
    </source>
</evidence>
<evidence type="ECO:0000313" key="1">
    <source>
        <dbReference type="EMBL" id="CEN48155.1"/>
    </source>
</evidence>
<dbReference type="EMBL" id="CDOI01000168">
    <property type="protein sequence ID" value="CEN48155.1"/>
    <property type="molecule type" value="Genomic_DNA"/>
</dbReference>
<keyword evidence="5" id="KW-1185">Reference proteome</keyword>
<organism evidence="1 5">
    <name type="scientific">Capnocytophaga canis</name>
    <dbReference type="NCBI Taxonomy" id="1848903"/>
    <lineage>
        <taxon>Bacteria</taxon>
        <taxon>Pseudomonadati</taxon>
        <taxon>Bacteroidota</taxon>
        <taxon>Flavobacteriia</taxon>
        <taxon>Flavobacteriales</taxon>
        <taxon>Flavobacteriaceae</taxon>
        <taxon>Capnocytophaga</taxon>
    </lineage>
</organism>
<dbReference type="OrthoDB" id="1148676at2"/>
<protein>
    <submittedName>
        <fullName evidence="1">Uncharacterized protein</fullName>
    </submittedName>
</protein>